<dbReference type="Proteomes" id="UP000299102">
    <property type="component" value="Unassembled WGS sequence"/>
</dbReference>
<sequence>MDGDSIVRLCGNRTLTSTQILSVAQSVSRFRPVNFSTMSGILNDAAIAEMLGGSEEEGDDSDEIDLDNFTEEYPEYLSSSSSDEGEDSDEDNVPLSMLAGWQKKPFNGKPLPEEALHDPGDIKLHTNISSAILLSSSWNRWL</sequence>
<name>A0A4C1Z3F9_EUMVA</name>
<comment type="caution">
    <text evidence="2">The sequence shown here is derived from an EMBL/GenBank/DDBJ whole genome shotgun (WGS) entry which is preliminary data.</text>
</comment>
<feature type="compositionally biased region" description="Acidic residues" evidence="1">
    <location>
        <begin position="54"/>
        <end position="74"/>
    </location>
</feature>
<dbReference type="EMBL" id="BGZK01001497">
    <property type="protein sequence ID" value="GBP81145.1"/>
    <property type="molecule type" value="Genomic_DNA"/>
</dbReference>
<keyword evidence="3" id="KW-1185">Reference proteome</keyword>
<evidence type="ECO:0000313" key="2">
    <source>
        <dbReference type="EMBL" id="GBP81145.1"/>
    </source>
</evidence>
<protein>
    <recommendedName>
        <fullName evidence="4">PiggyBac transposable element-derived protein domain-containing protein</fullName>
    </recommendedName>
</protein>
<feature type="region of interest" description="Disordered" evidence="1">
    <location>
        <begin position="50"/>
        <end position="99"/>
    </location>
</feature>
<evidence type="ECO:0008006" key="4">
    <source>
        <dbReference type="Google" id="ProtNLM"/>
    </source>
</evidence>
<evidence type="ECO:0000256" key="1">
    <source>
        <dbReference type="SAM" id="MobiDB-lite"/>
    </source>
</evidence>
<dbReference type="AlphaFoldDB" id="A0A4C1Z3F9"/>
<gene>
    <name evidence="2" type="ORF">EVAR_88244_1</name>
</gene>
<reference evidence="2 3" key="1">
    <citation type="journal article" date="2019" name="Commun. Biol.">
        <title>The bagworm genome reveals a unique fibroin gene that provides high tensile strength.</title>
        <authorList>
            <person name="Kono N."/>
            <person name="Nakamura H."/>
            <person name="Ohtoshi R."/>
            <person name="Tomita M."/>
            <person name="Numata K."/>
            <person name="Arakawa K."/>
        </authorList>
    </citation>
    <scope>NUCLEOTIDE SEQUENCE [LARGE SCALE GENOMIC DNA]</scope>
</reference>
<evidence type="ECO:0000313" key="3">
    <source>
        <dbReference type="Proteomes" id="UP000299102"/>
    </source>
</evidence>
<accession>A0A4C1Z3F9</accession>
<proteinExistence type="predicted"/>
<organism evidence="2 3">
    <name type="scientific">Eumeta variegata</name>
    <name type="common">Bagworm moth</name>
    <name type="synonym">Eumeta japonica</name>
    <dbReference type="NCBI Taxonomy" id="151549"/>
    <lineage>
        <taxon>Eukaryota</taxon>
        <taxon>Metazoa</taxon>
        <taxon>Ecdysozoa</taxon>
        <taxon>Arthropoda</taxon>
        <taxon>Hexapoda</taxon>
        <taxon>Insecta</taxon>
        <taxon>Pterygota</taxon>
        <taxon>Neoptera</taxon>
        <taxon>Endopterygota</taxon>
        <taxon>Lepidoptera</taxon>
        <taxon>Glossata</taxon>
        <taxon>Ditrysia</taxon>
        <taxon>Tineoidea</taxon>
        <taxon>Psychidae</taxon>
        <taxon>Oiketicinae</taxon>
        <taxon>Eumeta</taxon>
    </lineage>
</organism>
<feature type="compositionally biased region" description="Acidic residues" evidence="1">
    <location>
        <begin position="83"/>
        <end position="92"/>
    </location>
</feature>
<dbReference type="OrthoDB" id="123207at2759"/>